<dbReference type="InterPro" id="IPR036689">
    <property type="entry name" value="ESAT-6-like_sf"/>
</dbReference>
<dbReference type="AlphaFoldDB" id="A0A9W6PBI3"/>
<accession>A0A9W6PBI3</accession>
<gene>
    <name evidence="1" type="ORF">Nans01_48170</name>
</gene>
<evidence type="ECO:0000313" key="2">
    <source>
        <dbReference type="Proteomes" id="UP001165092"/>
    </source>
</evidence>
<keyword evidence="2" id="KW-1185">Reference proteome</keyword>
<evidence type="ECO:0000313" key="1">
    <source>
        <dbReference type="EMBL" id="GLU50466.1"/>
    </source>
</evidence>
<dbReference type="SUPFAM" id="SSF140453">
    <property type="entry name" value="EsxAB dimer-like"/>
    <property type="match status" value="1"/>
</dbReference>
<protein>
    <recommendedName>
        <fullName evidence="3">WXG100 family type VII secretion target</fullName>
    </recommendedName>
</protein>
<dbReference type="RefSeq" id="WP_285762003.1">
    <property type="nucleotide sequence ID" value="NZ_BSQG01000015.1"/>
</dbReference>
<comment type="caution">
    <text evidence="1">The sequence shown here is derived from an EMBL/GenBank/DDBJ whole genome shotgun (WGS) entry which is preliminary data.</text>
</comment>
<sequence length="109" mass="12075">MSHNDLLQTEQANATARAAMESAYNTCNRSYQFVDGIRDNVRVNWGGAASRTYLEALALWLEELRLITNGMNEMVGAFGGTVQEMAQMEDQAIMEGSSWLKELNPNQAG</sequence>
<name>A0A9W6PBI3_9ACTN</name>
<organism evidence="1 2">
    <name type="scientific">Nocardiopsis ansamitocini</name>
    <dbReference type="NCBI Taxonomy" id="1670832"/>
    <lineage>
        <taxon>Bacteria</taxon>
        <taxon>Bacillati</taxon>
        <taxon>Actinomycetota</taxon>
        <taxon>Actinomycetes</taxon>
        <taxon>Streptosporangiales</taxon>
        <taxon>Nocardiopsidaceae</taxon>
        <taxon>Nocardiopsis</taxon>
    </lineage>
</organism>
<proteinExistence type="predicted"/>
<dbReference type="Gene3D" id="1.10.287.1060">
    <property type="entry name" value="ESAT-6-like"/>
    <property type="match status" value="1"/>
</dbReference>
<dbReference type="EMBL" id="BSQG01000015">
    <property type="protein sequence ID" value="GLU50466.1"/>
    <property type="molecule type" value="Genomic_DNA"/>
</dbReference>
<evidence type="ECO:0008006" key="3">
    <source>
        <dbReference type="Google" id="ProtNLM"/>
    </source>
</evidence>
<dbReference type="Proteomes" id="UP001165092">
    <property type="component" value="Unassembled WGS sequence"/>
</dbReference>
<reference evidence="1" key="1">
    <citation type="submission" date="2023-02" db="EMBL/GenBank/DDBJ databases">
        <title>Nocardiopsis ansamitocini NBRC 112285.</title>
        <authorList>
            <person name="Ichikawa N."/>
            <person name="Sato H."/>
            <person name="Tonouchi N."/>
        </authorList>
    </citation>
    <scope>NUCLEOTIDE SEQUENCE</scope>
    <source>
        <strain evidence="1">NBRC 112285</strain>
    </source>
</reference>